<dbReference type="HOGENOM" id="CLU_2565648_0_0_2"/>
<evidence type="ECO:0000256" key="1">
    <source>
        <dbReference type="SAM" id="MobiDB-lite"/>
    </source>
</evidence>
<dbReference type="GO" id="GO:0006355">
    <property type="term" value="P:regulation of DNA-templated transcription"/>
    <property type="evidence" value="ECO:0007669"/>
    <property type="project" value="InterPro"/>
</dbReference>
<evidence type="ECO:0000313" key="3">
    <source>
        <dbReference type="Proteomes" id="UP000002071"/>
    </source>
</evidence>
<accession>C7NV41</accession>
<reference evidence="2 3" key="1">
    <citation type="journal article" date="2009" name="Stand. Genomic Sci.">
        <title>Complete genome sequence of Halorhabdus utahensis type strain (AX-2).</title>
        <authorList>
            <person name="Anderson I."/>
            <person name="Tindall B.J."/>
            <person name="Pomrenke H."/>
            <person name="Goker M."/>
            <person name="Lapidus A."/>
            <person name="Nolan M."/>
            <person name="Copeland A."/>
            <person name="Glavina Del Rio T."/>
            <person name="Chen F."/>
            <person name="Tice H."/>
            <person name="Cheng J.F."/>
            <person name="Lucas S."/>
            <person name="Chertkov O."/>
            <person name="Bruce D."/>
            <person name="Brettin T."/>
            <person name="Detter J.C."/>
            <person name="Han C."/>
            <person name="Goodwin L."/>
            <person name="Land M."/>
            <person name="Hauser L."/>
            <person name="Chang Y.J."/>
            <person name="Jeffries C.D."/>
            <person name="Pitluck S."/>
            <person name="Pati A."/>
            <person name="Mavromatis K."/>
            <person name="Ivanova N."/>
            <person name="Ovchinnikova G."/>
            <person name="Chen A."/>
            <person name="Palaniappan K."/>
            <person name="Chain P."/>
            <person name="Rohde M."/>
            <person name="Bristow J."/>
            <person name="Eisen J.A."/>
            <person name="Markowitz V."/>
            <person name="Hugenholtz P."/>
            <person name="Kyrpides N.C."/>
            <person name="Klenk H.P."/>
        </authorList>
    </citation>
    <scope>NUCLEOTIDE SEQUENCE [LARGE SCALE GENOMIC DNA]</scope>
    <source>
        <strain evidence="3">DSM 12940 / JCM 11049 / AX-2</strain>
    </source>
</reference>
<sequence>MSNDEASAVVQTRLEEGEYERLRRVATENDLSLQDALRKAVREYVNRHGKHDPDDPFFSKPSKDPTADSSITAKKADQYLY</sequence>
<dbReference type="SUPFAM" id="SSF47598">
    <property type="entry name" value="Ribbon-helix-helix"/>
    <property type="match status" value="1"/>
</dbReference>
<dbReference type="EMBL" id="CP001687">
    <property type="protein sequence ID" value="ACV12453.1"/>
    <property type="molecule type" value="Genomic_DNA"/>
</dbReference>
<dbReference type="AlphaFoldDB" id="C7NV41"/>
<keyword evidence="3" id="KW-1185">Reference proteome</keyword>
<dbReference type="OrthoDB" id="234013at2157"/>
<proteinExistence type="predicted"/>
<evidence type="ECO:0008006" key="4">
    <source>
        <dbReference type="Google" id="ProtNLM"/>
    </source>
</evidence>
<dbReference type="KEGG" id="hut:Huta_2286"/>
<evidence type="ECO:0000313" key="2">
    <source>
        <dbReference type="EMBL" id="ACV12453.1"/>
    </source>
</evidence>
<organism evidence="2 3">
    <name type="scientific">Halorhabdus utahensis (strain DSM 12940 / JCM 11049 / AX-2)</name>
    <dbReference type="NCBI Taxonomy" id="519442"/>
    <lineage>
        <taxon>Archaea</taxon>
        <taxon>Methanobacteriati</taxon>
        <taxon>Methanobacteriota</taxon>
        <taxon>Stenosarchaea group</taxon>
        <taxon>Halobacteria</taxon>
        <taxon>Halobacteriales</taxon>
        <taxon>Haloarculaceae</taxon>
        <taxon>Halorhabdus</taxon>
    </lineage>
</organism>
<dbReference type="eggNOG" id="arCOG13158">
    <property type="taxonomic scope" value="Archaea"/>
</dbReference>
<name>C7NV41_HALUD</name>
<feature type="region of interest" description="Disordered" evidence="1">
    <location>
        <begin position="46"/>
        <end position="81"/>
    </location>
</feature>
<gene>
    <name evidence="2" type="ordered locus">Huta_2286</name>
</gene>
<dbReference type="Proteomes" id="UP000002071">
    <property type="component" value="Chromosome"/>
</dbReference>
<dbReference type="InterPro" id="IPR010985">
    <property type="entry name" value="Ribbon_hlx_hlx"/>
</dbReference>
<protein>
    <recommendedName>
        <fullName evidence="4">Ribbon-helix-helix protein CopG domain-containing protein</fullName>
    </recommendedName>
</protein>